<gene>
    <name evidence="3" type="ORF">D7V88_39480</name>
</gene>
<dbReference type="Proteomes" id="UP000268094">
    <property type="component" value="Unassembled WGS sequence"/>
</dbReference>
<evidence type="ECO:0000313" key="4">
    <source>
        <dbReference type="Proteomes" id="UP000268094"/>
    </source>
</evidence>
<feature type="signal peptide" evidence="2">
    <location>
        <begin position="1"/>
        <end position="23"/>
    </location>
</feature>
<evidence type="ECO:0000256" key="2">
    <source>
        <dbReference type="SAM" id="SignalP"/>
    </source>
</evidence>
<feature type="compositionally biased region" description="Low complexity" evidence="1">
    <location>
        <begin position="23"/>
        <end position="32"/>
    </location>
</feature>
<feature type="chain" id="PRO_5017333105" description="DUF5666 domain-containing protein" evidence="2">
    <location>
        <begin position="24"/>
        <end position="108"/>
    </location>
</feature>
<evidence type="ECO:0000256" key="1">
    <source>
        <dbReference type="SAM" id="MobiDB-lite"/>
    </source>
</evidence>
<organism evidence="3 4">
    <name type="scientific">Corallococcus terminator</name>
    <dbReference type="NCBI Taxonomy" id="2316733"/>
    <lineage>
        <taxon>Bacteria</taxon>
        <taxon>Pseudomonadati</taxon>
        <taxon>Myxococcota</taxon>
        <taxon>Myxococcia</taxon>
        <taxon>Myxococcales</taxon>
        <taxon>Cystobacterineae</taxon>
        <taxon>Myxococcaceae</taxon>
        <taxon>Corallococcus</taxon>
    </lineage>
</organism>
<dbReference type="RefSeq" id="WP_120545674.1">
    <property type="nucleotide sequence ID" value="NZ_RAVZ01000530.1"/>
</dbReference>
<accession>A0A3A8HK89</accession>
<feature type="compositionally biased region" description="Basic and acidic residues" evidence="1">
    <location>
        <begin position="33"/>
        <end position="43"/>
    </location>
</feature>
<keyword evidence="2" id="KW-0732">Signal</keyword>
<evidence type="ECO:0000313" key="3">
    <source>
        <dbReference type="EMBL" id="RKG70916.1"/>
    </source>
</evidence>
<dbReference type="EMBL" id="RAVZ01000530">
    <property type="protein sequence ID" value="RKG70916.1"/>
    <property type="molecule type" value="Genomic_DNA"/>
</dbReference>
<dbReference type="OrthoDB" id="5515507at2"/>
<evidence type="ECO:0008006" key="5">
    <source>
        <dbReference type="Google" id="ProtNLM"/>
    </source>
</evidence>
<name>A0A3A8HK89_9BACT</name>
<sequence>MRAQEWLWMAVLTLGSMGTTALAQPAPQATSAKTKEGTVKSRSETSIQLSGATNTAPPLTYVIENPKQELKATLDAIKPGDTVRVTYAPNAVGAKVVSQVEKLQSATP</sequence>
<protein>
    <recommendedName>
        <fullName evidence="5">DUF5666 domain-containing protein</fullName>
    </recommendedName>
</protein>
<feature type="region of interest" description="Disordered" evidence="1">
    <location>
        <begin position="23"/>
        <end position="53"/>
    </location>
</feature>
<proteinExistence type="predicted"/>
<feature type="compositionally biased region" description="Polar residues" evidence="1">
    <location>
        <begin position="44"/>
        <end position="53"/>
    </location>
</feature>
<dbReference type="AlphaFoldDB" id="A0A3A8HK89"/>
<reference evidence="4" key="1">
    <citation type="submission" date="2018-09" db="EMBL/GenBank/DDBJ databases">
        <authorList>
            <person name="Livingstone P.G."/>
            <person name="Whitworth D.E."/>
        </authorList>
    </citation>
    <scope>NUCLEOTIDE SEQUENCE [LARGE SCALE GENOMIC DNA]</scope>
    <source>
        <strain evidence="4">CA054A</strain>
    </source>
</reference>
<comment type="caution">
    <text evidence="3">The sequence shown here is derived from an EMBL/GenBank/DDBJ whole genome shotgun (WGS) entry which is preliminary data.</text>
</comment>
<keyword evidence="4" id="KW-1185">Reference proteome</keyword>